<protein>
    <submittedName>
        <fullName evidence="6">Tetratricopeptide repeat protein</fullName>
    </submittedName>
</protein>
<dbReference type="Pfam" id="PF13429">
    <property type="entry name" value="TPR_15"/>
    <property type="match status" value="1"/>
</dbReference>
<feature type="repeat" description="TPR" evidence="4">
    <location>
        <begin position="212"/>
        <end position="245"/>
    </location>
</feature>
<keyword evidence="5" id="KW-0732">Signal</keyword>
<evidence type="ECO:0000256" key="4">
    <source>
        <dbReference type="PROSITE-ProRule" id="PRU00339"/>
    </source>
</evidence>
<proteinExistence type="predicted"/>
<dbReference type="EMBL" id="JADIMC010000058">
    <property type="protein sequence ID" value="MBO8476317.1"/>
    <property type="molecule type" value="Genomic_DNA"/>
</dbReference>
<dbReference type="Pfam" id="PF13181">
    <property type="entry name" value="TPR_8"/>
    <property type="match status" value="1"/>
</dbReference>
<evidence type="ECO:0000256" key="1">
    <source>
        <dbReference type="ARBA" id="ARBA00022737"/>
    </source>
</evidence>
<feature type="repeat" description="TPR" evidence="4">
    <location>
        <begin position="426"/>
        <end position="459"/>
    </location>
</feature>
<evidence type="ECO:0000313" key="7">
    <source>
        <dbReference type="Proteomes" id="UP000823598"/>
    </source>
</evidence>
<reference evidence="6" key="1">
    <citation type="submission" date="2020-10" db="EMBL/GenBank/DDBJ databases">
        <authorList>
            <person name="Gilroy R."/>
        </authorList>
    </citation>
    <scope>NUCLEOTIDE SEQUENCE</scope>
    <source>
        <strain evidence="6">6919</strain>
    </source>
</reference>
<keyword evidence="3" id="KW-0793">Thylakoid</keyword>
<dbReference type="Gene3D" id="1.25.40.10">
    <property type="entry name" value="Tetratricopeptide repeat domain"/>
    <property type="match status" value="4"/>
</dbReference>
<dbReference type="InterPro" id="IPR051685">
    <property type="entry name" value="Ycf3/AcsC/BcsC/TPR_MFPF"/>
</dbReference>
<reference evidence="6" key="2">
    <citation type="journal article" date="2021" name="PeerJ">
        <title>Extensive microbial diversity within the chicken gut microbiome revealed by metagenomics and culture.</title>
        <authorList>
            <person name="Gilroy R."/>
            <person name="Ravi A."/>
            <person name="Getino M."/>
            <person name="Pursley I."/>
            <person name="Horton D.L."/>
            <person name="Alikhan N.F."/>
            <person name="Baker D."/>
            <person name="Gharbi K."/>
            <person name="Hall N."/>
            <person name="Watson M."/>
            <person name="Adriaenssens E.M."/>
            <person name="Foster-Nyarko E."/>
            <person name="Jarju S."/>
            <person name="Secka A."/>
            <person name="Antonio M."/>
            <person name="Oren A."/>
            <person name="Chaudhuri R.R."/>
            <person name="La Ragione R."/>
            <person name="Hildebrand F."/>
            <person name="Pallen M.J."/>
        </authorList>
    </citation>
    <scope>NUCLEOTIDE SEQUENCE</scope>
    <source>
        <strain evidence="6">6919</strain>
    </source>
</reference>
<accession>A0A9D9IPH1</accession>
<dbReference type="AlphaFoldDB" id="A0A9D9IPH1"/>
<evidence type="ECO:0000256" key="3">
    <source>
        <dbReference type="ARBA" id="ARBA00023078"/>
    </source>
</evidence>
<gene>
    <name evidence="6" type="ORF">IAB88_04925</name>
</gene>
<dbReference type="Proteomes" id="UP000823598">
    <property type="component" value="Unassembled WGS sequence"/>
</dbReference>
<dbReference type="InterPro" id="IPR019734">
    <property type="entry name" value="TPR_rpt"/>
</dbReference>
<keyword evidence="2 4" id="KW-0802">TPR repeat</keyword>
<evidence type="ECO:0000313" key="6">
    <source>
        <dbReference type="EMBL" id="MBO8476317.1"/>
    </source>
</evidence>
<dbReference type="PANTHER" id="PTHR44943:SF9">
    <property type="entry name" value="TPR-REPEAT-CONTAINING PROTEIN"/>
    <property type="match status" value="1"/>
</dbReference>
<dbReference type="PROSITE" id="PS50005">
    <property type="entry name" value="TPR"/>
    <property type="match status" value="4"/>
</dbReference>
<dbReference type="InterPro" id="IPR011990">
    <property type="entry name" value="TPR-like_helical_dom_sf"/>
</dbReference>
<evidence type="ECO:0000256" key="5">
    <source>
        <dbReference type="SAM" id="SignalP"/>
    </source>
</evidence>
<comment type="caution">
    <text evidence="6">The sequence shown here is derived from an EMBL/GenBank/DDBJ whole genome shotgun (WGS) entry which is preliminary data.</text>
</comment>
<name>A0A9D9IPH1_9BACT</name>
<dbReference type="PANTHER" id="PTHR44943">
    <property type="entry name" value="CELLULOSE SYNTHASE OPERON PROTEIN C"/>
    <property type="match status" value="1"/>
</dbReference>
<organism evidence="6 7">
    <name type="scientific">Candidatus Limisoma faecipullorum</name>
    <dbReference type="NCBI Taxonomy" id="2840854"/>
    <lineage>
        <taxon>Bacteria</taxon>
        <taxon>Pseudomonadati</taxon>
        <taxon>Bacteroidota</taxon>
        <taxon>Bacteroidia</taxon>
        <taxon>Bacteroidales</taxon>
        <taxon>Candidatus Limisoma</taxon>
    </lineage>
</organism>
<feature type="repeat" description="TPR" evidence="4">
    <location>
        <begin position="532"/>
        <end position="565"/>
    </location>
</feature>
<dbReference type="SUPFAM" id="SSF48452">
    <property type="entry name" value="TPR-like"/>
    <property type="match status" value="2"/>
</dbReference>
<feature type="signal peptide" evidence="5">
    <location>
        <begin position="1"/>
        <end position="23"/>
    </location>
</feature>
<feature type="chain" id="PRO_5039172387" evidence="5">
    <location>
        <begin position="24"/>
        <end position="580"/>
    </location>
</feature>
<sequence length="580" mass="66560">MQAVLRYLLLFLAVVSVAVPAHSGKKDVDFSSDSRKAEVLYMEALVKRVEGDNASFYDLIERAYRLDPDNSIIAYYYGYALLMFDNQSVSKVDEGLRLMKSHFLAHPGDFYENYLYALVCNQTGKKDEAISVWEKLLSMDRGKVQIYPLLADGYASKGDFKKAIAAYDSLERSEGRSSAISVRKIGYMFAINDTASALAEGRSLLKEAPRNFSYNMLMGDVFLQLSNADSAMVYYDKAQKIDPENGYVSLSKANVYSMEGDSLNYEREINSAIVNKNIDVDVKIRILTNYIRKCIEENDSSARVDNMFKVVIGQHPHESDILKLYCDYLTFKRDYKNAAEQLSYALDINPTDVKSWERLMWLYIYIDEPRMAIEAGEKALSYNPDELSVYQIMATAYYQVEDYEKSLEVYKSLLEKNKEMHIVNESDIYSGMAEVYNKLGDTHTAFEYYEMAIELSPNNYLALNNYAYSLCISGGDLEKAERMSKLAVEADPENVSYLDTYAWICFLKREYKQALEYIERAMSENGDADPSAEMYEHYGDILFMNGDPEGALREWKKAVELNPDSEILKRKVKNKTYFYE</sequence>
<dbReference type="PROSITE" id="PS50293">
    <property type="entry name" value="TPR_REGION"/>
    <property type="match status" value="1"/>
</dbReference>
<feature type="repeat" description="TPR" evidence="4">
    <location>
        <begin position="387"/>
        <end position="420"/>
    </location>
</feature>
<evidence type="ECO:0000256" key="2">
    <source>
        <dbReference type="ARBA" id="ARBA00022803"/>
    </source>
</evidence>
<dbReference type="SMART" id="SM00028">
    <property type="entry name" value="TPR"/>
    <property type="match status" value="9"/>
</dbReference>
<keyword evidence="1" id="KW-0677">Repeat</keyword>